<evidence type="ECO:0000259" key="3">
    <source>
        <dbReference type="PROSITE" id="PS51135"/>
    </source>
</evidence>
<dbReference type="PANTHER" id="PTHR12306">
    <property type="entry name" value="CELL DEATH ACTIVATOR CIDE"/>
    <property type="match status" value="1"/>
</dbReference>
<proteinExistence type="predicted"/>
<accession>A0A3B4ZY59</accession>
<dbReference type="PANTHER" id="PTHR12306:SF16">
    <property type="entry name" value="DNAATION FACTOR SUBUNIT ALPHA"/>
    <property type="match status" value="1"/>
</dbReference>
<dbReference type="GO" id="GO:0006915">
    <property type="term" value="P:apoptotic process"/>
    <property type="evidence" value="ECO:0007669"/>
    <property type="project" value="UniProtKB-UniRule"/>
</dbReference>
<sequence>MFEEVVVVEICLSVFVSFKVKERGKVRVFFSQTRRTDRKPCKVCNFTRQKLYGVVVPSLVELKQKCDDLVAVVLEKDGTIVENQAYFLCLPLNTKLMLLHEKETFVYMDGSTAWMAQESGLLAQQLKQDMASIILMSKVDL</sequence>
<feature type="domain" description="CIDE-N" evidence="3">
    <location>
        <begin position="37"/>
        <end position="107"/>
    </location>
</feature>
<dbReference type="PROSITE" id="PS51135">
    <property type="entry name" value="CIDE_N"/>
    <property type="match status" value="1"/>
</dbReference>
<dbReference type="AlphaFoldDB" id="A0A3B4ZY59"/>
<keyword evidence="1 2" id="KW-0053">Apoptosis</keyword>
<name>A0A3B4ZY59_9TELE</name>
<protein>
    <recommendedName>
        <fullName evidence="3">CIDE-N domain-containing protein</fullName>
    </recommendedName>
</protein>
<evidence type="ECO:0000256" key="1">
    <source>
        <dbReference type="ARBA" id="ARBA00022703"/>
    </source>
</evidence>
<dbReference type="Ensembl" id="ENSSPAT00000012977.1">
    <property type="protein sequence ID" value="ENSSPAP00000012761.1"/>
    <property type="gene ID" value="ENSSPAG00000009657.1"/>
</dbReference>
<dbReference type="SUPFAM" id="SSF54277">
    <property type="entry name" value="CAD &amp; PB1 domains"/>
    <property type="match status" value="1"/>
</dbReference>
<dbReference type="Pfam" id="PF02017">
    <property type="entry name" value="CIDE-N"/>
    <property type="match status" value="1"/>
</dbReference>
<reference evidence="4" key="1">
    <citation type="submission" date="2023-09" db="UniProtKB">
        <authorList>
            <consortium name="Ensembl"/>
        </authorList>
    </citation>
    <scope>IDENTIFICATION</scope>
</reference>
<dbReference type="Gene3D" id="3.10.20.10">
    <property type="match status" value="1"/>
</dbReference>
<dbReference type="SMART" id="SM00266">
    <property type="entry name" value="CAD"/>
    <property type="match status" value="1"/>
</dbReference>
<evidence type="ECO:0000256" key="2">
    <source>
        <dbReference type="PROSITE-ProRule" id="PRU00447"/>
    </source>
</evidence>
<dbReference type="GO" id="GO:0042981">
    <property type="term" value="P:regulation of apoptotic process"/>
    <property type="evidence" value="ECO:0007669"/>
    <property type="project" value="TreeGrafter"/>
</dbReference>
<dbReference type="InterPro" id="IPR003508">
    <property type="entry name" value="CIDE-N_dom"/>
</dbReference>
<organism evidence="4">
    <name type="scientific">Stegastes partitus</name>
    <name type="common">bicolor damselfish</name>
    <dbReference type="NCBI Taxonomy" id="144197"/>
    <lineage>
        <taxon>Eukaryota</taxon>
        <taxon>Metazoa</taxon>
        <taxon>Chordata</taxon>
        <taxon>Craniata</taxon>
        <taxon>Vertebrata</taxon>
        <taxon>Euteleostomi</taxon>
        <taxon>Actinopterygii</taxon>
        <taxon>Neopterygii</taxon>
        <taxon>Teleostei</taxon>
        <taxon>Neoteleostei</taxon>
        <taxon>Acanthomorphata</taxon>
        <taxon>Ovalentaria</taxon>
        <taxon>Pomacentridae</taxon>
        <taxon>Stegastes</taxon>
    </lineage>
</organism>
<evidence type="ECO:0000313" key="4">
    <source>
        <dbReference type="Ensembl" id="ENSSPAP00000012761.1"/>
    </source>
</evidence>